<dbReference type="Pfam" id="PF00817">
    <property type="entry name" value="IMS"/>
    <property type="match status" value="1"/>
</dbReference>
<dbReference type="SUPFAM" id="SSF56672">
    <property type="entry name" value="DNA/RNA polymerases"/>
    <property type="match status" value="1"/>
</dbReference>
<dbReference type="InterPro" id="IPR017961">
    <property type="entry name" value="DNA_pol_Y-fam_little_finger"/>
</dbReference>
<evidence type="ECO:0000259" key="2">
    <source>
        <dbReference type="PROSITE" id="PS50173"/>
    </source>
</evidence>
<dbReference type="InterPro" id="IPR043502">
    <property type="entry name" value="DNA/RNA_pol_sf"/>
</dbReference>
<dbReference type="PANTHER" id="PTHR11076">
    <property type="entry name" value="DNA REPAIR POLYMERASE UMUC / TRANSFERASE FAMILY MEMBER"/>
    <property type="match status" value="1"/>
</dbReference>
<dbReference type="InterPro" id="IPR043128">
    <property type="entry name" value="Rev_trsase/Diguanyl_cyclase"/>
</dbReference>
<dbReference type="GO" id="GO:0009432">
    <property type="term" value="P:SOS response"/>
    <property type="evidence" value="ECO:0007669"/>
    <property type="project" value="TreeGrafter"/>
</dbReference>
<dbReference type="CDD" id="cd03586">
    <property type="entry name" value="PolY_Pol_IV_kappa"/>
    <property type="match status" value="1"/>
</dbReference>
<keyword evidence="3" id="KW-0808">Transferase</keyword>
<protein>
    <submittedName>
        <fullName evidence="3">DNA polymerase IV</fullName>
        <ecNumber evidence="3">2.7.7.7</ecNumber>
    </submittedName>
</protein>
<feature type="domain" description="UmuC" evidence="2">
    <location>
        <begin position="7"/>
        <end position="189"/>
    </location>
</feature>
<dbReference type="AlphaFoldDB" id="A0A3B0PXB7"/>
<dbReference type="GO" id="GO:0006281">
    <property type="term" value="P:DNA repair"/>
    <property type="evidence" value="ECO:0007669"/>
    <property type="project" value="InterPro"/>
</dbReference>
<dbReference type="Gene3D" id="3.30.70.270">
    <property type="match status" value="1"/>
</dbReference>
<dbReference type="GO" id="GO:0003887">
    <property type="term" value="F:DNA-directed DNA polymerase activity"/>
    <property type="evidence" value="ECO:0007669"/>
    <property type="project" value="UniProtKB-EC"/>
</dbReference>
<feature type="non-terminal residue" evidence="3">
    <location>
        <position position="301"/>
    </location>
</feature>
<keyword evidence="3" id="KW-0548">Nucleotidyltransferase</keyword>
<proteinExistence type="inferred from homology"/>
<dbReference type="Gene3D" id="1.10.150.20">
    <property type="entry name" value="5' to 3' exonuclease, C-terminal subdomain"/>
    <property type="match status" value="1"/>
</dbReference>
<dbReference type="InterPro" id="IPR050116">
    <property type="entry name" value="DNA_polymerase-Y"/>
</dbReference>
<evidence type="ECO:0000313" key="3">
    <source>
        <dbReference type="EMBL" id="SYV97794.1"/>
    </source>
</evidence>
<dbReference type="SUPFAM" id="SSF100879">
    <property type="entry name" value="Lesion bypass DNA polymerase (Y-family), little finger domain"/>
    <property type="match status" value="1"/>
</dbReference>
<keyword evidence="4" id="KW-1185">Reference proteome</keyword>
<dbReference type="GO" id="GO:0003684">
    <property type="term" value="F:damaged DNA binding"/>
    <property type="evidence" value="ECO:0007669"/>
    <property type="project" value="InterPro"/>
</dbReference>
<dbReference type="GO" id="GO:0005829">
    <property type="term" value="C:cytosol"/>
    <property type="evidence" value="ECO:0007669"/>
    <property type="project" value="TreeGrafter"/>
</dbReference>
<accession>A0A3B0PXB7</accession>
<dbReference type="InterPro" id="IPR022880">
    <property type="entry name" value="DNApol_IV"/>
</dbReference>
<sequence>MKLNKYIFHIDFDSYFVSAVRSIRPELNNKPVAIAKNTAHAVAVSVSYELRAKGAHAGMKIYEILKIEPKTIVTESRFDLYNTISNEIFRYLEKTYSSEIEVASIDECFLFFKESQISDDDQALKVAKEIQNNILKKFKIPVSIGVSLTKFYSKMTTNISKPFGIGLTNKDNYKERFFDLDIERFHGIGEKTANKLRAIGINTIKDLSERKTHDFQLKTVFGTTIYKYLDALNIDIKEFANTSDDLKGVGNETSFKTPTYDERIIFTELNSLIQKVSERLNLYEKKGNIITLAIRKPSKNW</sequence>
<organism evidence="3 4">
    <name type="scientific">Mycoplasmopsis edwardii</name>
    <dbReference type="NCBI Taxonomy" id="53558"/>
    <lineage>
        <taxon>Bacteria</taxon>
        <taxon>Bacillati</taxon>
        <taxon>Mycoplasmatota</taxon>
        <taxon>Mycoplasmoidales</taxon>
        <taxon>Metamycoplasmataceae</taxon>
        <taxon>Mycoplasmopsis</taxon>
    </lineage>
</organism>
<dbReference type="InterPro" id="IPR001126">
    <property type="entry name" value="UmuC"/>
</dbReference>
<dbReference type="Gene3D" id="3.40.1170.60">
    <property type="match status" value="1"/>
</dbReference>
<dbReference type="KEGG" id="medw:NCTC10132_01163"/>
<reference evidence="4" key="1">
    <citation type="submission" date="2018-06" db="EMBL/GenBank/DDBJ databases">
        <authorList>
            <consortium name="Pathogen Informatics"/>
        </authorList>
    </citation>
    <scope>NUCLEOTIDE SEQUENCE [LARGE SCALE GENOMIC DNA]</scope>
    <source>
        <strain evidence="4">NCTC10132</strain>
    </source>
</reference>
<dbReference type="PANTHER" id="PTHR11076:SF33">
    <property type="entry name" value="DNA POLYMERASE KAPPA"/>
    <property type="match status" value="1"/>
</dbReference>
<dbReference type="Pfam" id="PF11799">
    <property type="entry name" value="IMS_C"/>
    <property type="match status" value="1"/>
</dbReference>
<dbReference type="EMBL" id="LS991951">
    <property type="protein sequence ID" value="SYV97794.1"/>
    <property type="molecule type" value="Genomic_DNA"/>
</dbReference>
<name>A0A3B0PXB7_9BACT</name>
<evidence type="ECO:0000313" key="4">
    <source>
        <dbReference type="Proteomes" id="UP000257559"/>
    </source>
</evidence>
<dbReference type="PROSITE" id="PS50173">
    <property type="entry name" value="UMUC"/>
    <property type="match status" value="1"/>
</dbReference>
<dbReference type="GO" id="GO:0042276">
    <property type="term" value="P:error-prone translesion synthesis"/>
    <property type="evidence" value="ECO:0007669"/>
    <property type="project" value="TreeGrafter"/>
</dbReference>
<gene>
    <name evidence="3" type="primary">dinP</name>
    <name evidence="3" type="ORF">NCTC10132_01163</name>
</gene>
<comment type="similarity">
    <text evidence="1">Belongs to the DNA polymerase type-Y family.</text>
</comment>
<dbReference type="InterPro" id="IPR036775">
    <property type="entry name" value="DNA_pol_Y-fam_lit_finger_sf"/>
</dbReference>
<dbReference type="Proteomes" id="UP000257559">
    <property type="component" value="Chromosome"/>
</dbReference>
<evidence type="ECO:0000256" key="1">
    <source>
        <dbReference type="ARBA" id="ARBA00010945"/>
    </source>
</evidence>
<dbReference type="EC" id="2.7.7.7" evidence="3"/>